<sequence length="69" mass="7785">MTVNQILDMVLRIVLRRGVNWGINKGIDLASGKGKSAAEMTPEERKQAQDAKATAQRARKMARITRRMF</sequence>
<keyword evidence="2" id="KW-1185">Reference proteome</keyword>
<name>A0A2A4CNQ8_9RHOB</name>
<accession>A0A2A4CNQ8</accession>
<organism evidence="1 2">
    <name type="scientific">Pseudothioclava arenosa</name>
    <dbReference type="NCBI Taxonomy" id="1795308"/>
    <lineage>
        <taxon>Bacteria</taxon>
        <taxon>Pseudomonadati</taxon>
        <taxon>Pseudomonadota</taxon>
        <taxon>Alphaproteobacteria</taxon>
        <taxon>Rhodobacterales</taxon>
        <taxon>Paracoccaceae</taxon>
        <taxon>Pseudothioclava</taxon>
    </lineage>
</organism>
<dbReference type="OrthoDB" id="7876991at2"/>
<protein>
    <submittedName>
        <fullName evidence="1">Uncharacterized protein</fullName>
    </submittedName>
</protein>
<evidence type="ECO:0000313" key="2">
    <source>
        <dbReference type="Proteomes" id="UP000243507"/>
    </source>
</evidence>
<reference evidence="1 2" key="1">
    <citation type="submission" date="2017-09" db="EMBL/GenBank/DDBJ databases">
        <title>A multilocus sequence analysis scheme for characterization of bacteria in the genus Thioclava.</title>
        <authorList>
            <person name="Liu Y."/>
            <person name="Shao Z."/>
        </authorList>
    </citation>
    <scope>NUCLEOTIDE SEQUENCE [LARGE SCALE GENOMIC DNA]</scope>
    <source>
        <strain evidence="1 2">CAU 1312</strain>
    </source>
</reference>
<evidence type="ECO:0000313" key="1">
    <source>
        <dbReference type="EMBL" id="PCD77633.1"/>
    </source>
</evidence>
<dbReference type="Proteomes" id="UP000243507">
    <property type="component" value="Unassembled WGS sequence"/>
</dbReference>
<comment type="caution">
    <text evidence="1">The sequence shown here is derived from an EMBL/GenBank/DDBJ whole genome shotgun (WGS) entry which is preliminary data.</text>
</comment>
<dbReference type="RefSeq" id="WP_096431275.1">
    <property type="nucleotide sequence ID" value="NZ_NTJD01000002.1"/>
</dbReference>
<dbReference type="AlphaFoldDB" id="A0A2A4CNQ8"/>
<dbReference type="EMBL" id="NTJD01000002">
    <property type="protein sequence ID" value="PCD77633.1"/>
    <property type="molecule type" value="Genomic_DNA"/>
</dbReference>
<gene>
    <name evidence="1" type="ORF">CLN94_03785</name>
</gene>
<proteinExistence type="predicted"/>